<keyword evidence="3" id="KW-1185">Reference proteome</keyword>
<organism evidence="3 4">
    <name type="scientific">Aplysia californica</name>
    <name type="common">California sea hare</name>
    <dbReference type="NCBI Taxonomy" id="6500"/>
    <lineage>
        <taxon>Eukaryota</taxon>
        <taxon>Metazoa</taxon>
        <taxon>Spiralia</taxon>
        <taxon>Lophotrochozoa</taxon>
        <taxon>Mollusca</taxon>
        <taxon>Gastropoda</taxon>
        <taxon>Heterobranchia</taxon>
        <taxon>Euthyneura</taxon>
        <taxon>Tectipleura</taxon>
        <taxon>Aplysiida</taxon>
        <taxon>Aplysioidea</taxon>
        <taxon>Aplysiidae</taxon>
        <taxon>Aplysia</taxon>
    </lineage>
</organism>
<feature type="transmembrane region" description="Helical" evidence="2">
    <location>
        <begin position="48"/>
        <end position="67"/>
    </location>
</feature>
<keyword evidence="2" id="KW-0472">Membrane</keyword>
<name>A0ABM0JJG8_APLCA</name>
<proteinExistence type="predicted"/>
<accession>A0ABM0JJG8</accession>
<evidence type="ECO:0000313" key="3">
    <source>
        <dbReference type="Proteomes" id="UP000694888"/>
    </source>
</evidence>
<dbReference type="GeneID" id="101854629"/>
<evidence type="ECO:0000256" key="1">
    <source>
        <dbReference type="SAM" id="MobiDB-lite"/>
    </source>
</evidence>
<sequence>MAARIRGAPGDAPQQIQTGTEEPDLFQVITEDDRHKADEEMVRELLHYAGYTLLGVLLFLIIIGCFASDPRACVVAFGTGSPCCLLCPCIKSLYKYTNPSKLIQDSANTYVPGVLIEDDGTVTAYEPSPEETQTLYELINEFMSIS</sequence>
<evidence type="ECO:0000256" key="2">
    <source>
        <dbReference type="SAM" id="Phobius"/>
    </source>
</evidence>
<protein>
    <submittedName>
        <fullName evidence="4">Uncharacterized protein LOC101854629</fullName>
    </submittedName>
</protein>
<feature type="region of interest" description="Disordered" evidence="1">
    <location>
        <begin position="1"/>
        <end position="23"/>
    </location>
</feature>
<gene>
    <name evidence="4" type="primary">LOC101854629</name>
</gene>
<evidence type="ECO:0000313" key="4">
    <source>
        <dbReference type="RefSeq" id="XP_005095064.1"/>
    </source>
</evidence>
<reference evidence="4" key="1">
    <citation type="submission" date="2025-08" db="UniProtKB">
        <authorList>
            <consortium name="RefSeq"/>
        </authorList>
    </citation>
    <scope>IDENTIFICATION</scope>
</reference>
<dbReference type="Proteomes" id="UP000694888">
    <property type="component" value="Unplaced"/>
</dbReference>
<dbReference type="RefSeq" id="XP_005095064.1">
    <property type="nucleotide sequence ID" value="XM_005095007.2"/>
</dbReference>
<keyword evidence="2" id="KW-1133">Transmembrane helix</keyword>
<keyword evidence="2" id="KW-0812">Transmembrane</keyword>